<sequence>MKYRALKVEGAFAFEPDAFPDERGRFTAPFQESVFTAAVGHPFPAIGQANCSTSRRDVLRGVHYTRTPPGTAKYVYCAHGKALDIMVDLRVGSPTFMAWDAVTLDADHPSAVYFPLGVGHAFLSLRDGTAMCYMLSGEYVGDDEYAVSALDPALGLPLGDTRDLVVSARDREARTASEAQALGLLPRYQDCVEIERGSGRAARFP</sequence>
<dbReference type="Proteomes" id="UP001282474">
    <property type="component" value="Unassembled WGS sequence"/>
</dbReference>
<dbReference type="RefSeq" id="WP_193382160.1">
    <property type="nucleotide sequence ID" value="NZ_JABXWF010000046.1"/>
</dbReference>
<comment type="caution">
    <text evidence="3">The sequence shown here is derived from an EMBL/GenBank/DDBJ whole genome shotgun (WGS) entry which is preliminary data.</text>
</comment>
<reference evidence="3 4" key="1">
    <citation type="journal article" date="2023" name="Microb. Genom.">
        <title>Mesoterricola silvestris gen. nov., sp. nov., Mesoterricola sediminis sp. nov., Geothrix oryzae sp. nov., Geothrix edaphica sp. nov., Geothrix rubra sp. nov., and Geothrix limicola sp. nov., six novel members of Acidobacteriota isolated from soils.</title>
        <authorList>
            <person name="Weisberg A.J."/>
            <person name="Pearce E."/>
            <person name="Kramer C.G."/>
            <person name="Chang J.H."/>
            <person name="Clarke C.R."/>
        </authorList>
    </citation>
    <scope>NUCLEOTIDE SEQUENCE [LARGE SCALE GENOMIC DNA]</scope>
    <source>
        <strain evidence="3 4">NE20-4-1</strain>
    </source>
</reference>
<protein>
    <submittedName>
        <fullName evidence="3">dTDP-4-dehydrorhamnose 3,5-epimerase family protein</fullName>
    </submittedName>
</protein>
<keyword evidence="4" id="KW-1185">Reference proteome</keyword>
<proteinExistence type="inferred from homology"/>
<dbReference type="CDD" id="cd00438">
    <property type="entry name" value="cupin_RmlC"/>
    <property type="match status" value="1"/>
</dbReference>
<name>A0ABU4N6N0_9ACTN</name>
<evidence type="ECO:0000256" key="2">
    <source>
        <dbReference type="ARBA" id="ARBA00023235"/>
    </source>
</evidence>
<gene>
    <name evidence="3" type="ORF">PV383_47395</name>
</gene>
<keyword evidence="2" id="KW-0413">Isomerase</keyword>
<dbReference type="PANTHER" id="PTHR21047">
    <property type="entry name" value="DTDP-6-DEOXY-D-GLUCOSE-3,5 EPIMERASE"/>
    <property type="match status" value="1"/>
</dbReference>
<dbReference type="EMBL" id="JARAWJ010000111">
    <property type="protein sequence ID" value="MDX3044729.1"/>
    <property type="molecule type" value="Genomic_DNA"/>
</dbReference>
<accession>A0ABU4N6N0</accession>
<evidence type="ECO:0000256" key="1">
    <source>
        <dbReference type="ARBA" id="ARBA00010154"/>
    </source>
</evidence>
<organism evidence="3 4">
    <name type="scientific">Streptomyces caniscabiei</name>
    <dbReference type="NCBI Taxonomy" id="2746961"/>
    <lineage>
        <taxon>Bacteria</taxon>
        <taxon>Bacillati</taxon>
        <taxon>Actinomycetota</taxon>
        <taxon>Actinomycetes</taxon>
        <taxon>Kitasatosporales</taxon>
        <taxon>Streptomycetaceae</taxon>
        <taxon>Streptomyces</taxon>
    </lineage>
</organism>
<dbReference type="SUPFAM" id="SSF51182">
    <property type="entry name" value="RmlC-like cupins"/>
    <property type="match status" value="1"/>
</dbReference>
<evidence type="ECO:0000313" key="3">
    <source>
        <dbReference type="EMBL" id="MDX3044729.1"/>
    </source>
</evidence>
<dbReference type="Gene3D" id="2.60.120.10">
    <property type="entry name" value="Jelly Rolls"/>
    <property type="match status" value="1"/>
</dbReference>
<dbReference type="InterPro" id="IPR014710">
    <property type="entry name" value="RmlC-like_jellyroll"/>
</dbReference>
<dbReference type="InterPro" id="IPR000888">
    <property type="entry name" value="RmlC-like"/>
</dbReference>
<comment type="similarity">
    <text evidence="1">Belongs to the dTDP-4-dehydrorhamnose 3,5-epimerase family.</text>
</comment>
<dbReference type="InterPro" id="IPR011051">
    <property type="entry name" value="RmlC_Cupin_sf"/>
</dbReference>
<dbReference type="PANTHER" id="PTHR21047:SF2">
    <property type="entry name" value="THYMIDINE DIPHOSPHO-4-KETO-RHAMNOSE 3,5-EPIMERASE"/>
    <property type="match status" value="1"/>
</dbReference>
<dbReference type="Pfam" id="PF00908">
    <property type="entry name" value="dTDP_sugar_isom"/>
    <property type="match status" value="1"/>
</dbReference>
<evidence type="ECO:0000313" key="4">
    <source>
        <dbReference type="Proteomes" id="UP001282474"/>
    </source>
</evidence>